<evidence type="ECO:0000313" key="2">
    <source>
        <dbReference type="EMBL" id="KAH9294557.1"/>
    </source>
</evidence>
<dbReference type="PANTHER" id="PTHR35306:SF1">
    <property type="entry name" value="VQ DOMAIN-CONTAINING PROTEIN"/>
    <property type="match status" value="1"/>
</dbReference>
<dbReference type="Proteomes" id="UP000824469">
    <property type="component" value="Unassembled WGS sequence"/>
</dbReference>
<keyword evidence="3" id="KW-1185">Reference proteome</keyword>
<feature type="compositionally biased region" description="Basic and acidic residues" evidence="1">
    <location>
        <begin position="45"/>
        <end position="54"/>
    </location>
</feature>
<gene>
    <name evidence="2" type="ORF">KI387_040240</name>
</gene>
<dbReference type="PANTHER" id="PTHR35306">
    <property type="entry name" value="BNAA03G57290D PROTEIN"/>
    <property type="match status" value="1"/>
</dbReference>
<dbReference type="EMBL" id="JAHRHJ020000017">
    <property type="protein sequence ID" value="KAH9294557.1"/>
    <property type="molecule type" value="Genomic_DNA"/>
</dbReference>
<sequence>MDTLVLPAQDQFSHAQSQRLAGVEYYPQKKYEMQWQTPTVGASMHQERITKTHGSESGVSSHPEKLLEHDNSCSFSSVLSNEKSSTHPEKLLEHENNCSFSSVLPNEKSSSPASVPILPSCMLSATFHEGYASNTAREEMAQKMEEIQDQISKTKTPCHSAMNKKRSGCDWKPVETGPQNCRAVTIPKQSYPERKSPILGCEMNVSNGVSSISPPASPTENWAGPAYSNSPPPSSLPLPKFSMRQMRSASLELPSASGEFSEALSTEALRASSWSVPTSPSRENTDCSCSRFCDRCCICHQEFKADPAPGSR</sequence>
<protein>
    <submittedName>
        <fullName evidence="2">Uncharacterized protein</fullName>
    </submittedName>
</protein>
<evidence type="ECO:0000313" key="3">
    <source>
        <dbReference type="Proteomes" id="UP000824469"/>
    </source>
</evidence>
<comment type="caution">
    <text evidence="2">The sequence shown here is derived from an EMBL/GenBank/DDBJ whole genome shotgun (WGS) entry which is preliminary data.</text>
</comment>
<dbReference type="Pfam" id="PF15365">
    <property type="entry name" value="PNRC"/>
    <property type="match status" value="1"/>
</dbReference>
<feature type="region of interest" description="Disordered" evidence="1">
    <location>
        <begin position="42"/>
        <end position="66"/>
    </location>
</feature>
<dbReference type="InterPro" id="IPR028322">
    <property type="entry name" value="PNRC-like_rgn"/>
</dbReference>
<accession>A0AA38C614</accession>
<dbReference type="GO" id="GO:0016071">
    <property type="term" value="P:mRNA metabolic process"/>
    <property type="evidence" value="ECO:0007669"/>
    <property type="project" value="UniProtKB-ARBA"/>
</dbReference>
<reference evidence="2 3" key="1">
    <citation type="journal article" date="2021" name="Nat. Plants">
        <title>The Taxus genome provides insights into paclitaxel biosynthesis.</title>
        <authorList>
            <person name="Xiong X."/>
            <person name="Gou J."/>
            <person name="Liao Q."/>
            <person name="Li Y."/>
            <person name="Zhou Q."/>
            <person name="Bi G."/>
            <person name="Li C."/>
            <person name="Du R."/>
            <person name="Wang X."/>
            <person name="Sun T."/>
            <person name="Guo L."/>
            <person name="Liang H."/>
            <person name="Lu P."/>
            <person name="Wu Y."/>
            <person name="Zhang Z."/>
            <person name="Ro D.K."/>
            <person name="Shang Y."/>
            <person name="Huang S."/>
            <person name="Yan J."/>
        </authorList>
    </citation>
    <scope>NUCLEOTIDE SEQUENCE [LARGE SCALE GENOMIC DNA]</scope>
    <source>
        <strain evidence="2">Ta-2019</strain>
    </source>
</reference>
<name>A0AA38C614_TAXCH</name>
<proteinExistence type="predicted"/>
<organism evidence="2 3">
    <name type="scientific">Taxus chinensis</name>
    <name type="common">Chinese yew</name>
    <name type="synonym">Taxus wallichiana var. chinensis</name>
    <dbReference type="NCBI Taxonomy" id="29808"/>
    <lineage>
        <taxon>Eukaryota</taxon>
        <taxon>Viridiplantae</taxon>
        <taxon>Streptophyta</taxon>
        <taxon>Embryophyta</taxon>
        <taxon>Tracheophyta</taxon>
        <taxon>Spermatophyta</taxon>
        <taxon>Pinopsida</taxon>
        <taxon>Pinidae</taxon>
        <taxon>Conifers II</taxon>
        <taxon>Cupressales</taxon>
        <taxon>Taxaceae</taxon>
        <taxon>Taxus</taxon>
    </lineage>
</organism>
<evidence type="ECO:0000256" key="1">
    <source>
        <dbReference type="SAM" id="MobiDB-lite"/>
    </source>
</evidence>
<dbReference type="AlphaFoldDB" id="A0AA38C614"/>
<feature type="region of interest" description="Disordered" evidence="1">
    <location>
        <begin position="215"/>
        <end position="235"/>
    </location>
</feature>